<reference evidence="2" key="1">
    <citation type="journal article" date="2022" name="bioRxiv">
        <title>Sequencing and chromosome-scale assembly of the giantPleurodeles waltlgenome.</title>
        <authorList>
            <person name="Brown T."/>
            <person name="Elewa A."/>
            <person name="Iarovenko S."/>
            <person name="Subramanian E."/>
            <person name="Araus A.J."/>
            <person name="Petzold A."/>
            <person name="Susuki M."/>
            <person name="Suzuki K.-i.T."/>
            <person name="Hayashi T."/>
            <person name="Toyoda A."/>
            <person name="Oliveira C."/>
            <person name="Osipova E."/>
            <person name="Leigh N.D."/>
            <person name="Simon A."/>
            <person name="Yun M.H."/>
        </authorList>
    </citation>
    <scope>NUCLEOTIDE SEQUENCE</scope>
    <source>
        <strain evidence="2">20211129_DDA</strain>
        <tissue evidence="2">Liver</tissue>
    </source>
</reference>
<evidence type="ECO:0000313" key="3">
    <source>
        <dbReference type="Proteomes" id="UP001066276"/>
    </source>
</evidence>
<dbReference type="AlphaFoldDB" id="A0AAV7NP28"/>
<dbReference type="Proteomes" id="UP001066276">
    <property type="component" value="Chromosome 8"/>
</dbReference>
<proteinExistence type="predicted"/>
<evidence type="ECO:0000313" key="2">
    <source>
        <dbReference type="EMBL" id="KAJ1114973.1"/>
    </source>
</evidence>
<sequence>MIKVQETAWQRIFNQKIYTTSLRRGRCPAQAPATLDGKRGHHRRATKNRGTSVPSNNILMGNPADSGDEGRETRDVATDFQPEDLHNESEAWEVPSASSGHA</sequence>
<name>A0AAV7NP28_PLEWA</name>
<gene>
    <name evidence="2" type="ORF">NDU88_003202</name>
</gene>
<feature type="compositionally biased region" description="Basic and acidic residues" evidence="1">
    <location>
        <begin position="68"/>
        <end position="89"/>
    </location>
</feature>
<feature type="region of interest" description="Disordered" evidence="1">
    <location>
        <begin position="24"/>
        <end position="102"/>
    </location>
</feature>
<organism evidence="2 3">
    <name type="scientific">Pleurodeles waltl</name>
    <name type="common">Iberian ribbed newt</name>
    <dbReference type="NCBI Taxonomy" id="8319"/>
    <lineage>
        <taxon>Eukaryota</taxon>
        <taxon>Metazoa</taxon>
        <taxon>Chordata</taxon>
        <taxon>Craniata</taxon>
        <taxon>Vertebrata</taxon>
        <taxon>Euteleostomi</taxon>
        <taxon>Amphibia</taxon>
        <taxon>Batrachia</taxon>
        <taxon>Caudata</taxon>
        <taxon>Salamandroidea</taxon>
        <taxon>Salamandridae</taxon>
        <taxon>Pleurodelinae</taxon>
        <taxon>Pleurodeles</taxon>
    </lineage>
</organism>
<comment type="caution">
    <text evidence="2">The sequence shown here is derived from an EMBL/GenBank/DDBJ whole genome shotgun (WGS) entry which is preliminary data.</text>
</comment>
<feature type="compositionally biased region" description="Polar residues" evidence="1">
    <location>
        <begin position="48"/>
        <end position="59"/>
    </location>
</feature>
<evidence type="ECO:0000256" key="1">
    <source>
        <dbReference type="SAM" id="MobiDB-lite"/>
    </source>
</evidence>
<protein>
    <submittedName>
        <fullName evidence="2">Uncharacterized protein</fullName>
    </submittedName>
</protein>
<accession>A0AAV7NP28</accession>
<dbReference type="EMBL" id="JANPWB010000012">
    <property type="protein sequence ID" value="KAJ1114973.1"/>
    <property type="molecule type" value="Genomic_DNA"/>
</dbReference>
<keyword evidence="3" id="KW-1185">Reference proteome</keyword>